<comment type="caution">
    <text evidence="2">The sequence shown here is derived from an EMBL/GenBank/DDBJ whole genome shotgun (WGS) entry which is preliminary data.</text>
</comment>
<dbReference type="STRING" id="1203610.HMPREF1536_02434"/>
<proteinExistence type="predicted"/>
<sequence>MSVIVSLTSHQKRLATLHLCLDSLFLQQYQPDRVVLYLHEGEKIAENIKSFQDKGLEVKYFTDDYKPHNKYFHAMREYPDDIIITFDDDAIYPPYLLKLLVETHQQFPEAVITGRAHKIRMNQDGSLLPYQQWDWETSVTGTPSIQIMATGVGGVLYPPYCMHPELFNAENILRLCLYSDDIWLKCMQVLNNTPVIVVAHKPQHPKSIKEVAKEGLFLVNKLQNRNDFYLSSVTKQYNINWKEMIENDEKYNT</sequence>
<dbReference type="InterPro" id="IPR029044">
    <property type="entry name" value="Nucleotide-diphossugar_trans"/>
</dbReference>
<dbReference type="RefSeq" id="WP_044193415.1">
    <property type="nucleotide sequence ID" value="NZ_KE386764.1"/>
</dbReference>
<reference evidence="2 3" key="1">
    <citation type="submission" date="2013-04" db="EMBL/GenBank/DDBJ databases">
        <title>The Genome Sequence of Parabacteroides gordonii DSM 23371.</title>
        <authorList>
            <consortium name="The Broad Institute Genomics Platform"/>
            <person name="Earl A."/>
            <person name="Ward D."/>
            <person name="Feldgarden M."/>
            <person name="Gevers D."/>
            <person name="Martens E."/>
            <person name="Sakamoto M."/>
            <person name="Benno Y."/>
            <person name="Suzuki N."/>
            <person name="Matsunaga N."/>
            <person name="Koshihara K."/>
            <person name="Seki M."/>
            <person name="Komiya H."/>
            <person name="Walker B."/>
            <person name="Young S."/>
            <person name="Zeng Q."/>
            <person name="Gargeya S."/>
            <person name="Fitzgerald M."/>
            <person name="Haas B."/>
            <person name="Abouelleil A."/>
            <person name="Allen A.W."/>
            <person name="Alvarado L."/>
            <person name="Arachchi H.M."/>
            <person name="Berlin A.M."/>
            <person name="Chapman S.B."/>
            <person name="Gainer-Dewar J."/>
            <person name="Goldberg J."/>
            <person name="Griggs A."/>
            <person name="Gujja S."/>
            <person name="Hansen M."/>
            <person name="Howarth C."/>
            <person name="Imamovic A."/>
            <person name="Ireland A."/>
            <person name="Larimer J."/>
            <person name="McCowan C."/>
            <person name="Murphy C."/>
            <person name="Pearson M."/>
            <person name="Poon T.W."/>
            <person name="Priest M."/>
            <person name="Roberts A."/>
            <person name="Saif S."/>
            <person name="Shea T."/>
            <person name="Sisk P."/>
            <person name="Sykes S."/>
            <person name="Wortman J."/>
            <person name="Nusbaum C."/>
            <person name="Birren B."/>
        </authorList>
    </citation>
    <scope>NUCLEOTIDE SEQUENCE [LARGE SCALE GENOMIC DNA]</scope>
    <source>
        <strain evidence="2 3">MS-1</strain>
    </source>
</reference>
<dbReference type="Proteomes" id="UP000033035">
    <property type="component" value="Unassembled WGS sequence"/>
</dbReference>
<organism evidence="2 3">
    <name type="scientific">Parabacteroides gordonii MS-1 = DSM 23371</name>
    <dbReference type="NCBI Taxonomy" id="1203610"/>
    <lineage>
        <taxon>Bacteria</taxon>
        <taxon>Pseudomonadati</taxon>
        <taxon>Bacteroidota</taxon>
        <taxon>Bacteroidia</taxon>
        <taxon>Bacteroidales</taxon>
        <taxon>Tannerellaceae</taxon>
        <taxon>Parabacteroides</taxon>
    </lineage>
</organism>
<dbReference type="Pfam" id="PF00535">
    <property type="entry name" value="Glycos_transf_2"/>
    <property type="match status" value="1"/>
</dbReference>
<evidence type="ECO:0000313" key="2">
    <source>
        <dbReference type="EMBL" id="KKB54981.1"/>
    </source>
</evidence>
<dbReference type="Gene3D" id="3.90.550.10">
    <property type="entry name" value="Spore Coat Polysaccharide Biosynthesis Protein SpsA, Chain A"/>
    <property type="match status" value="1"/>
</dbReference>
<dbReference type="HOGENOM" id="CLU_076555_0_1_10"/>
<name>A0A0F5JAR0_9BACT</name>
<dbReference type="PATRIC" id="fig|1203610.3.peg.2499"/>
<keyword evidence="3" id="KW-1185">Reference proteome</keyword>
<evidence type="ECO:0000259" key="1">
    <source>
        <dbReference type="Pfam" id="PF00535"/>
    </source>
</evidence>
<gene>
    <name evidence="2" type="ORF">HMPREF1536_02434</name>
</gene>
<dbReference type="InterPro" id="IPR001173">
    <property type="entry name" value="Glyco_trans_2-like"/>
</dbReference>
<dbReference type="EMBL" id="AQHW01000015">
    <property type="protein sequence ID" value="KKB54981.1"/>
    <property type="molecule type" value="Genomic_DNA"/>
</dbReference>
<protein>
    <recommendedName>
        <fullName evidence="1">Glycosyltransferase 2-like domain-containing protein</fullName>
    </recommendedName>
</protein>
<dbReference type="AlphaFoldDB" id="A0A0F5JAR0"/>
<accession>A0A0F5JAR0</accession>
<dbReference type="SUPFAM" id="SSF53448">
    <property type="entry name" value="Nucleotide-diphospho-sugar transferases"/>
    <property type="match status" value="1"/>
</dbReference>
<feature type="domain" description="Glycosyltransferase 2-like" evidence="1">
    <location>
        <begin position="14"/>
        <end position="126"/>
    </location>
</feature>
<evidence type="ECO:0000313" key="3">
    <source>
        <dbReference type="Proteomes" id="UP000033035"/>
    </source>
</evidence>